<evidence type="ECO:0000313" key="2">
    <source>
        <dbReference type="Proteomes" id="UP000595224"/>
    </source>
</evidence>
<dbReference type="GO" id="GO:0005524">
    <property type="term" value="F:ATP binding"/>
    <property type="evidence" value="ECO:0007669"/>
    <property type="project" value="UniProtKB-KW"/>
</dbReference>
<dbReference type="AlphaFoldDB" id="A0A7T3RCK6"/>
<evidence type="ECO:0000313" key="1">
    <source>
        <dbReference type="EMBL" id="QQA00530.1"/>
    </source>
</evidence>
<reference evidence="1 2" key="1">
    <citation type="submission" date="2020-11" db="EMBL/GenBank/DDBJ databases">
        <title>Treponema Peruensis nv. sp., first commensal Treponema isolated from human feces.</title>
        <authorList>
            <person name="Belkhou C."/>
            <person name="Raes J."/>
        </authorList>
    </citation>
    <scope>NUCLEOTIDE SEQUENCE [LARGE SCALE GENOMIC DNA]</scope>
    <source>
        <strain evidence="1 2">RCC2812</strain>
    </source>
</reference>
<keyword evidence="2" id="KW-1185">Reference proteome</keyword>
<organism evidence="1 2">
    <name type="scientific">Treponema peruense</name>
    <dbReference type="NCBI Taxonomy" id="2787628"/>
    <lineage>
        <taxon>Bacteria</taxon>
        <taxon>Pseudomonadati</taxon>
        <taxon>Spirochaetota</taxon>
        <taxon>Spirochaetia</taxon>
        <taxon>Spirochaetales</taxon>
        <taxon>Treponemataceae</taxon>
        <taxon>Treponema</taxon>
    </lineage>
</organism>
<keyword evidence="1" id="KW-0067">ATP-binding</keyword>
<dbReference type="KEGG" id="tper:IWA51_09670"/>
<name>A0A7T3RCK6_9SPIR</name>
<dbReference type="EMBL" id="CP064936">
    <property type="protein sequence ID" value="QQA00530.1"/>
    <property type="molecule type" value="Genomic_DNA"/>
</dbReference>
<dbReference type="PANTHER" id="PTHR33295:SF18">
    <property type="entry name" value="AAA+ ATPASE DOMAIN-CONTAINING PROTEIN"/>
    <property type="match status" value="1"/>
</dbReference>
<accession>A0A7T3RCK6</accession>
<proteinExistence type="predicted"/>
<dbReference type="PANTHER" id="PTHR33295">
    <property type="entry name" value="ATPASE"/>
    <property type="match status" value="1"/>
</dbReference>
<sequence length="120" mass="14068">MDEIQKVMENIIFNELKLRGFNVDVGVVEYNYKDSEGKSQRSKLEVDFIANLGSKKFYIQSALNIDDEQKKEQETASLNRIDDSFSKIVVVKDNIEPWQDDKGIQYIGIEQFLLEEDWLR</sequence>
<protein>
    <submittedName>
        <fullName evidence="1">ATP-binding protein</fullName>
    </submittedName>
</protein>
<dbReference type="RefSeq" id="WP_198442253.1">
    <property type="nucleotide sequence ID" value="NZ_CBCSHE010000009.1"/>
</dbReference>
<dbReference type="Proteomes" id="UP000595224">
    <property type="component" value="Chromosome"/>
</dbReference>
<gene>
    <name evidence="1" type="ORF">IWA51_09670</name>
</gene>
<keyword evidence="1" id="KW-0547">Nucleotide-binding</keyword>